<evidence type="ECO:0000256" key="6">
    <source>
        <dbReference type="SAM" id="SignalP"/>
    </source>
</evidence>
<keyword evidence="6" id="KW-0732">Signal</keyword>
<dbReference type="InterPro" id="IPR001563">
    <property type="entry name" value="Peptidase_S10"/>
</dbReference>
<dbReference type="PRINTS" id="PR00724">
    <property type="entry name" value="CRBOXYPTASEC"/>
</dbReference>
<feature type="signal peptide" evidence="6">
    <location>
        <begin position="1"/>
        <end position="26"/>
    </location>
</feature>
<dbReference type="EMBL" id="JBJUIK010000001">
    <property type="protein sequence ID" value="KAL3538781.1"/>
    <property type="molecule type" value="Genomic_DNA"/>
</dbReference>
<dbReference type="FunFam" id="3.40.50.12670:FF:000002">
    <property type="entry name" value="Carboxypeptidase"/>
    <property type="match status" value="1"/>
</dbReference>
<dbReference type="FunFam" id="3.40.50.1820:FF:000072">
    <property type="entry name" value="Serine carboxypeptidase-like 19"/>
    <property type="match status" value="1"/>
</dbReference>
<dbReference type="SUPFAM" id="SSF53474">
    <property type="entry name" value="alpha/beta-Hydrolases"/>
    <property type="match status" value="1"/>
</dbReference>
<gene>
    <name evidence="7" type="ORF">ACH5RR_002147</name>
</gene>
<keyword evidence="3" id="KW-0645">Protease</keyword>
<evidence type="ECO:0000256" key="1">
    <source>
        <dbReference type="ARBA" id="ARBA00009431"/>
    </source>
</evidence>
<dbReference type="Proteomes" id="UP001630127">
    <property type="component" value="Unassembled WGS sequence"/>
</dbReference>
<dbReference type="PANTHER" id="PTHR11802:SF224">
    <property type="entry name" value="SERINE CARBOXYPEPTIDASE-LIKE 7 ISOFORM X1"/>
    <property type="match status" value="1"/>
</dbReference>
<dbReference type="InterPro" id="IPR033124">
    <property type="entry name" value="Ser_caboxypep_his_AS"/>
</dbReference>
<reference evidence="7 8" key="1">
    <citation type="submission" date="2024-11" db="EMBL/GenBank/DDBJ databases">
        <title>A near-complete genome assembly of Cinchona calisaya.</title>
        <authorList>
            <person name="Lian D.C."/>
            <person name="Zhao X.W."/>
            <person name="Wei L."/>
        </authorList>
    </citation>
    <scope>NUCLEOTIDE SEQUENCE [LARGE SCALE GENOMIC DNA]</scope>
    <source>
        <tissue evidence="7">Nenye</tissue>
    </source>
</reference>
<proteinExistence type="inferred from homology"/>
<organism evidence="7 8">
    <name type="scientific">Cinchona calisaya</name>
    <dbReference type="NCBI Taxonomy" id="153742"/>
    <lineage>
        <taxon>Eukaryota</taxon>
        <taxon>Viridiplantae</taxon>
        <taxon>Streptophyta</taxon>
        <taxon>Embryophyta</taxon>
        <taxon>Tracheophyta</taxon>
        <taxon>Spermatophyta</taxon>
        <taxon>Magnoliopsida</taxon>
        <taxon>eudicotyledons</taxon>
        <taxon>Gunneridae</taxon>
        <taxon>Pentapetalae</taxon>
        <taxon>asterids</taxon>
        <taxon>lamiids</taxon>
        <taxon>Gentianales</taxon>
        <taxon>Rubiaceae</taxon>
        <taxon>Cinchonoideae</taxon>
        <taxon>Cinchoneae</taxon>
        <taxon>Cinchona</taxon>
    </lineage>
</organism>
<evidence type="ECO:0000256" key="3">
    <source>
        <dbReference type="ARBA" id="ARBA00022670"/>
    </source>
</evidence>
<dbReference type="Pfam" id="PF00450">
    <property type="entry name" value="Peptidase_S10"/>
    <property type="match status" value="1"/>
</dbReference>
<sequence length="473" mass="54280">MQLSWMRFRLILLLLLLFLVFHINLAQTIVKTLPGYPGTLPFKLETGYVSVGESEDVELFYYFIESERDPIRDPLVLWLAGGPGCSAFSAIAYELGPLAFDVEAFNGSLPSLLLNPYAWTKIANIIFLDSPVGTGFSYATTLEGYYSSDTKSAKDTYNFLRKWLLNHPKFTKNRLYIGGDSYGGKIVPIIVYEILKGNKAGLMPQLSVEGYLLGNPGMAIHQNFNWRIPYANRMALVSDEHFKRAKRSCHGEYVSPNPNNTRCLFALQPVNECIDNINKAHILEPKCQLEAAKSDGLKRDFQNFLREGSIGTLHTSYQEIPWCRENNYVPSYVWANDPTVQDALQVRNGTKEEWRRCNKSLSYDINVASVLHYHQALSRERYQVLVYSGDHDMIVPYISTLEWINDLNLTLDEDWRPWTFTGQIAGYTLRYRYKEDQFYLTFATVKGAGHAAPEYKPKECLAMIERWFSYYPL</sequence>
<accession>A0ABD3B5U2</accession>
<dbReference type="InterPro" id="IPR029058">
    <property type="entry name" value="AB_hydrolase_fold"/>
</dbReference>
<evidence type="ECO:0000256" key="2">
    <source>
        <dbReference type="ARBA" id="ARBA00022645"/>
    </source>
</evidence>
<dbReference type="GO" id="GO:0004180">
    <property type="term" value="F:carboxypeptidase activity"/>
    <property type="evidence" value="ECO:0007669"/>
    <property type="project" value="UniProtKB-KW"/>
</dbReference>
<dbReference type="PROSITE" id="PS00560">
    <property type="entry name" value="CARBOXYPEPT_SER_HIS"/>
    <property type="match status" value="1"/>
</dbReference>
<evidence type="ECO:0000256" key="5">
    <source>
        <dbReference type="ARBA" id="ARBA00023180"/>
    </source>
</evidence>
<dbReference type="AlphaFoldDB" id="A0ABD3B5U2"/>
<comment type="similarity">
    <text evidence="1">Belongs to the peptidase S10 family.</text>
</comment>
<keyword evidence="2" id="KW-0121">Carboxypeptidase</keyword>
<evidence type="ECO:0000313" key="8">
    <source>
        <dbReference type="Proteomes" id="UP001630127"/>
    </source>
</evidence>
<keyword evidence="5" id="KW-0325">Glycoprotein</keyword>
<dbReference type="GO" id="GO:0006508">
    <property type="term" value="P:proteolysis"/>
    <property type="evidence" value="ECO:0007669"/>
    <property type="project" value="UniProtKB-KW"/>
</dbReference>
<comment type="caution">
    <text evidence="7">The sequence shown here is derived from an EMBL/GenBank/DDBJ whole genome shotgun (WGS) entry which is preliminary data.</text>
</comment>
<dbReference type="Gene3D" id="3.40.50.1820">
    <property type="entry name" value="alpha/beta hydrolase"/>
    <property type="match status" value="1"/>
</dbReference>
<evidence type="ECO:0000256" key="4">
    <source>
        <dbReference type="ARBA" id="ARBA00022801"/>
    </source>
</evidence>
<keyword evidence="4" id="KW-0378">Hydrolase</keyword>
<keyword evidence="8" id="KW-1185">Reference proteome</keyword>
<protein>
    <submittedName>
        <fullName evidence="7">Uncharacterized protein</fullName>
    </submittedName>
</protein>
<dbReference type="PANTHER" id="PTHR11802">
    <property type="entry name" value="SERINE PROTEASE FAMILY S10 SERINE CARBOXYPEPTIDASE"/>
    <property type="match status" value="1"/>
</dbReference>
<dbReference type="Gene3D" id="3.40.50.12670">
    <property type="match status" value="1"/>
</dbReference>
<feature type="chain" id="PRO_5044884515" evidence="6">
    <location>
        <begin position="27"/>
        <end position="473"/>
    </location>
</feature>
<evidence type="ECO:0000313" key="7">
    <source>
        <dbReference type="EMBL" id="KAL3538781.1"/>
    </source>
</evidence>
<name>A0ABD3B5U2_9GENT</name>